<dbReference type="EMBL" id="JACHEB010000011">
    <property type="protein sequence ID" value="MBB5330623.1"/>
    <property type="molecule type" value="Genomic_DNA"/>
</dbReference>
<feature type="domain" description="Ice-binding protein C-terminal" evidence="1">
    <location>
        <begin position="220"/>
        <end position="244"/>
    </location>
</feature>
<dbReference type="NCBIfam" id="TIGR02595">
    <property type="entry name" value="PEP_CTERM"/>
    <property type="match status" value="1"/>
</dbReference>
<evidence type="ECO:0000259" key="1">
    <source>
        <dbReference type="Pfam" id="PF07589"/>
    </source>
</evidence>
<comment type="caution">
    <text evidence="2">The sequence shown here is derived from an EMBL/GenBank/DDBJ whole genome shotgun (WGS) entry which is preliminary data.</text>
</comment>
<gene>
    <name evidence="2" type="ORF">HDF14_004259</name>
</gene>
<dbReference type="InterPro" id="IPR013424">
    <property type="entry name" value="Ice-binding_C"/>
</dbReference>
<keyword evidence="3" id="KW-1185">Reference proteome</keyword>
<dbReference type="Proteomes" id="UP000535182">
    <property type="component" value="Unassembled WGS sequence"/>
</dbReference>
<evidence type="ECO:0000313" key="3">
    <source>
        <dbReference type="Proteomes" id="UP000535182"/>
    </source>
</evidence>
<name>A0A9X0U5N6_9BACT</name>
<evidence type="ECO:0000313" key="2">
    <source>
        <dbReference type="EMBL" id="MBB5330623.1"/>
    </source>
</evidence>
<dbReference type="Pfam" id="PF07589">
    <property type="entry name" value="PEP-CTERM"/>
    <property type="match status" value="1"/>
</dbReference>
<protein>
    <recommendedName>
        <fullName evidence="1">Ice-binding protein C-terminal domain-containing protein</fullName>
    </recommendedName>
</protein>
<dbReference type="AlphaFoldDB" id="A0A9X0U5N6"/>
<reference evidence="2 3" key="1">
    <citation type="submission" date="2020-08" db="EMBL/GenBank/DDBJ databases">
        <title>Genomic Encyclopedia of Type Strains, Phase IV (KMG-V): Genome sequencing to study the core and pangenomes of soil and plant-associated prokaryotes.</title>
        <authorList>
            <person name="Whitman W."/>
        </authorList>
    </citation>
    <scope>NUCLEOTIDE SEQUENCE [LARGE SCALE GENOMIC DNA]</scope>
    <source>
        <strain evidence="2 3">X5P2</strain>
    </source>
</reference>
<proteinExistence type="predicted"/>
<dbReference type="RefSeq" id="WP_183980249.1">
    <property type="nucleotide sequence ID" value="NZ_JACHEB010000011.1"/>
</dbReference>
<organism evidence="2 3">
    <name type="scientific">Tunturiibacter gelidiferens</name>
    <dbReference type="NCBI Taxonomy" id="3069689"/>
    <lineage>
        <taxon>Bacteria</taxon>
        <taxon>Pseudomonadati</taxon>
        <taxon>Acidobacteriota</taxon>
        <taxon>Terriglobia</taxon>
        <taxon>Terriglobales</taxon>
        <taxon>Acidobacteriaceae</taxon>
        <taxon>Tunturiibacter</taxon>
    </lineage>
</organism>
<accession>A0A9X0U5N6</accession>
<sequence length="249" mass="25082">MNFSSAPKAVSATLYRANQGFRWNILALALVGVSALAVTPAAHADSYAFSFSGGGMSGSGEITYSPTAVPGVPGAYQVTGISGSFSDTNAGVSNAAITGIQSTSLPTVNPDGTFLPPGGDSAGLPYSFSNLFYPGGNSPAVCPPPAPGDPEPPYPFGGGYFDIYGLYFNVAGGYSVDLWSNGVVPGFGLTYGVGDAHNGTGLNTYGEPFSGTSVNVSVAPTPEPGTLLLLGTGMIGFAGSLSRRLLKRA</sequence>